<reference evidence="2 3" key="1">
    <citation type="submission" date="2018-08" db="EMBL/GenBank/DDBJ databases">
        <title>Fulvimarina sp. 85, whole genome shotgun sequence.</title>
        <authorList>
            <person name="Tuo L."/>
        </authorList>
    </citation>
    <scope>NUCLEOTIDE SEQUENCE [LARGE SCALE GENOMIC DNA]</scope>
    <source>
        <strain evidence="2 3">85</strain>
    </source>
</reference>
<feature type="region of interest" description="Disordered" evidence="1">
    <location>
        <begin position="13"/>
        <end position="38"/>
    </location>
</feature>
<dbReference type="Proteomes" id="UP000264310">
    <property type="component" value="Unassembled WGS sequence"/>
</dbReference>
<feature type="compositionally biased region" description="Gly residues" evidence="1">
    <location>
        <begin position="27"/>
        <end position="38"/>
    </location>
</feature>
<keyword evidence="3" id="KW-1185">Reference proteome</keyword>
<dbReference type="AlphaFoldDB" id="A0A371X789"/>
<evidence type="ECO:0000256" key="1">
    <source>
        <dbReference type="SAM" id="MobiDB-lite"/>
    </source>
</evidence>
<gene>
    <name evidence="2" type="ORF">DYI37_04365</name>
</gene>
<dbReference type="SUPFAM" id="SSF158682">
    <property type="entry name" value="TerB-like"/>
    <property type="match status" value="1"/>
</dbReference>
<comment type="caution">
    <text evidence="2">The sequence shown here is derived from an EMBL/GenBank/DDBJ whole genome shotgun (WGS) entry which is preliminary data.</text>
</comment>
<dbReference type="CDD" id="cd07178">
    <property type="entry name" value="terB_like_YebE"/>
    <property type="match status" value="1"/>
</dbReference>
<dbReference type="InterPro" id="IPR007486">
    <property type="entry name" value="YebE"/>
</dbReference>
<dbReference type="Gene3D" id="1.10.3680.10">
    <property type="entry name" value="TerB-like"/>
    <property type="match status" value="1"/>
</dbReference>
<proteinExistence type="predicted"/>
<name>A0A371X789_9HYPH</name>
<feature type="compositionally biased region" description="Polar residues" evidence="1">
    <location>
        <begin position="13"/>
        <end position="25"/>
    </location>
</feature>
<dbReference type="OrthoDB" id="5459344at2"/>
<accession>A0A371X789</accession>
<evidence type="ECO:0000313" key="2">
    <source>
        <dbReference type="EMBL" id="RFC65100.1"/>
    </source>
</evidence>
<evidence type="ECO:0000313" key="3">
    <source>
        <dbReference type="Proteomes" id="UP000264310"/>
    </source>
</evidence>
<dbReference type="Pfam" id="PF04391">
    <property type="entry name" value="DUF533"/>
    <property type="match status" value="1"/>
</dbReference>
<organism evidence="2 3">
    <name type="scientific">Fulvimarina endophytica</name>
    <dbReference type="NCBI Taxonomy" id="2293836"/>
    <lineage>
        <taxon>Bacteria</taxon>
        <taxon>Pseudomonadati</taxon>
        <taxon>Pseudomonadota</taxon>
        <taxon>Alphaproteobacteria</taxon>
        <taxon>Hyphomicrobiales</taxon>
        <taxon>Aurantimonadaceae</taxon>
        <taxon>Fulvimarina</taxon>
    </lineage>
</organism>
<sequence length="263" mass="27117">MDIQRLLSDFVGSQAQGGSHRQSGLQSGNGGRAGQSGGAGSLIDQVGGMLQGRGGSAIGGALAGGLASQLFGKKKSGKALKSFGGSALKLGGAALVAGLAYKAYQSYQTRPGATALPGAEPVKSLPSTAAADEVPEPHGTAFMPSGEEDSRARLMLSAMIAAAKADGYIDAEEERAIYGKIDEMDMPSDEKGLVMDELRRPRSVDELASAAKTPEIAMEIYTASVLAIDADHPAEKAYLELLAARLNLPEELAREIRRTAGAE</sequence>
<protein>
    <submittedName>
        <fullName evidence="2">Tellurite resistance TerB family protein</fullName>
    </submittedName>
</protein>
<dbReference type="RefSeq" id="WP_116681998.1">
    <property type="nucleotide sequence ID" value="NZ_QURL01000002.1"/>
</dbReference>
<dbReference type="InterPro" id="IPR029024">
    <property type="entry name" value="TerB-like"/>
</dbReference>
<dbReference type="EMBL" id="QURL01000002">
    <property type="protein sequence ID" value="RFC65100.1"/>
    <property type="molecule type" value="Genomic_DNA"/>
</dbReference>